<dbReference type="RefSeq" id="WP_181043459.1">
    <property type="nucleotide sequence ID" value="NZ_CP154825.1"/>
</dbReference>
<dbReference type="AlphaFoldDB" id="A0A2S6GTM0"/>
<gene>
    <name evidence="2" type="ORF">CLV40_105262</name>
</gene>
<protein>
    <submittedName>
        <fullName evidence="2">Uncharacterized protein</fullName>
    </submittedName>
</protein>
<sequence>MLFINFRVGDGQDKAAWLDAALSGVLGPDQVFRSSGPSMSGTNTRRSCGTR</sequence>
<reference evidence="2 3" key="1">
    <citation type="submission" date="2018-02" db="EMBL/GenBank/DDBJ databases">
        <title>Genomic Encyclopedia of Archaeal and Bacterial Type Strains, Phase II (KMG-II): from individual species to whole genera.</title>
        <authorList>
            <person name="Goeker M."/>
        </authorList>
    </citation>
    <scope>NUCLEOTIDE SEQUENCE [LARGE SCALE GENOMIC DNA]</scope>
    <source>
        <strain evidence="2 3">YU 961-1</strain>
    </source>
</reference>
<evidence type="ECO:0000313" key="2">
    <source>
        <dbReference type="EMBL" id="PPK68533.1"/>
    </source>
</evidence>
<evidence type="ECO:0000313" key="3">
    <source>
        <dbReference type="Proteomes" id="UP000239203"/>
    </source>
</evidence>
<keyword evidence="3" id="KW-1185">Reference proteome</keyword>
<comment type="caution">
    <text evidence="2">The sequence shown here is derived from an EMBL/GenBank/DDBJ whole genome shotgun (WGS) entry which is preliminary data.</text>
</comment>
<accession>A0A2S6GTM0</accession>
<name>A0A2S6GTM0_9PSEU</name>
<proteinExistence type="predicted"/>
<feature type="region of interest" description="Disordered" evidence="1">
    <location>
        <begin position="32"/>
        <end position="51"/>
    </location>
</feature>
<dbReference type="Proteomes" id="UP000239203">
    <property type="component" value="Unassembled WGS sequence"/>
</dbReference>
<dbReference type="EMBL" id="PTIX01000005">
    <property type="protein sequence ID" value="PPK68533.1"/>
    <property type="molecule type" value="Genomic_DNA"/>
</dbReference>
<organism evidence="2 3">
    <name type="scientific">Actinokineospora auranticolor</name>
    <dbReference type="NCBI Taxonomy" id="155976"/>
    <lineage>
        <taxon>Bacteria</taxon>
        <taxon>Bacillati</taxon>
        <taxon>Actinomycetota</taxon>
        <taxon>Actinomycetes</taxon>
        <taxon>Pseudonocardiales</taxon>
        <taxon>Pseudonocardiaceae</taxon>
        <taxon>Actinokineospora</taxon>
    </lineage>
</organism>
<evidence type="ECO:0000256" key="1">
    <source>
        <dbReference type="SAM" id="MobiDB-lite"/>
    </source>
</evidence>